<reference evidence="1" key="1">
    <citation type="submission" date="2020-05" db="EMBL/GenBank/DDBJ databases">
        <title>WGS assembly of Panicum virgatum.</title>
        <authorList>
            <person name="Lovell J.T."/>
            <person name="Jenkins J."/>
            <person name="Shu S."/>
            <person name="Juenger T.E."/>
            <person name="Schmutz J."/>
        </authorList>
    </citation>
    <scope>NUCLEOTIDE SEQUENCE</scope>
    <source>
        <strain evidence="1">AP13</strain>
    </source>
</reference>
<accession>A0A8T0Q6C8</accession>
<dbReference type="OrthoDB" id="694519at2759"/>
<dbReference type="Proteomes" id="UP000823388">
    <property type="component" value="Chromosome 7N"/>
</dbReference>
<protein>
    <submittedName>
        <fullName evidence="1">Uncharacterized protein</fullName>
    </submittedName>
</protein>
<sequence>MAKAQLMARFAVEVEPSSILIRRRRAPLARVLDTIAEDEKEAAAAVELSSSYALLRTRAPRRRNLSYTATEVGKPSVRGDGERCPVAGSLLPPHAEELAVLA</sequence>
<organism evidence="1 2">
    <name type="scientific">Panicum virgatum</name>
    <name type="common">Blackwell switchgrass</name>
    <dbReference type="NCBI Taxonomy" id="38727"/>
    <lineage>
        <taxon>Eukaryota</taxon>
        <taxon>Viridiplantae</taxon>
        <taxon>Streptophyta</taxon>
        <taxon>Embryophyta</taxon>
        <taxon>Tracheophyta</taxon>
        <taxon>Spermatophyta</taxon>
        <taxon>Magnoliopsida</taxon>
        <taxon>Liliopsida</taxon>
        <taxon>Poales</taxon>
        <taxon>Poaceae</taxon>
        <taxon>PACMAD clade</taxon>
        <taxon>Panicoideae</taxon>
        <taxon>Panicodae</taxon>
        <taxon>Paniceae</taxon>
        <taxon>Panicinae</taxon>
        <taxon>Panicum</taxon>
        <taxon>Panicum sect. Hiantes</taxon>
    </lineage>
</organism>
<gene>
    <name evidence="1" type="ORF">PVAP13_7NG361000</name>
</gene>
<name>A0A8T0Q6C8_PANVG</name>
<dbReference type="EMBL" id="CM029050">
    <property type="protein sequence ID" value="KAG2568895.1"/>
    <property type="molecule type" value="Genomic_DNA"/>
</dbReference>
<comment type="caution">
    <text evidence="1">The sequence shown here is derived from an EMBL/GenBank/DDBJ whole genome shotgun (WGS) entry which is preliminary data.</text>
</comment>
<keyword evidence="2" id="KW-1185">Reference proteome</keyword>
<evidence type="ECO:0000313" key="2">
    <source>
        <dbReference type="Proteomes" id="UP000823388"/>
    </source>
</evidence>
<proteinExistence type="predicted"/>
<dbReference type="AlphaFoldDB" id="A0A8T0Q6C8"/>
<evidence type="ECO:0000313" key="1">
    <source>
        <dbReference type="EMBL" id="KAG2568895.1"/>
    </source>
</evidence>